<dbReference type="AlphaFoldDB" id="A0A964WXQ9"/>
<dbReference type="RefSeq" id="WP_166523817.1">
    <property type="nucleotide sequence ID" value="NZ_JAAABI010000003.1"/>
</dbReference>
<dbReference type="PROSITE" id="PS50110">
    <property type="entry name" value="RESPONSE_REGULATORY"/>
    <property type="match status" value="1"/>
</dbReference>
<protein>
    <submittedName>
        <fullName evidence="4">Response regulator</fullName>
    </submittedName>
</protein>
<comment type="caution">
    <text evidence="4">The sequence shown here is derived from an EMBL/GenBank/DDBJ whole genome shotgun (WGS) entry which is preliminary data.</text>
</comment>
<gene>
    <name evidence="4" type="ORF">GTQ34_10735</name>
</gene>
<evidence type="ECO:0000313" key="5">
    <source>
        <dbReference type="Proteomes" id="UP000667650"/>
    </source>
</evidence>
<feature type="domain" description="Response regulatory" evidence="3">
    <location>
        <begin position="4"/>
        <end position="116"/>
    </location>
</feature>
<evidence type="ECO:0000313" key="4">
    <source>
        <dbReference type="EMBL" id="NAY92396.1"/>
    </source>
</evidence>
<dbReference type="InterPro" id="IPR011006">
    <property type="entry name" value="CheY-like_superfamily"/>
</dbReference>
<organism evidence="4 5">
    <name type="scientific">Flagellimonas ochracea</name>
    <dbReference type="NCBI Taxonomy" id="2696472"/>
    <lineage>
        <taxon>Bacteria</taxon>
        <taxon>Pseudomonadati</taxon>
        <taxon>Bacteroidota</taxon>
        <taxon>Flavobacteriia</taxon>
        <taxon>Flavobacteriales</taxon>
        <taxon>Flavobacteriaceae</taxon>
        <taxon>Flagellimonas</taxon>
    </lineage>
</organism>
<dbReference type="InterPro" id="IPR050595">
    <property type="entry name" value="Bact_response_regulator"/>
</dbReference>
<dbReference type="Proteomes" id="UP000667650">
    <property type="component" value="Unassembled WGS sequence"/>
</dbReference>
<dbReference type="PANTHER" id="PTHR44591">
    <property type="entry name" value="STRESS RESPONSE REGULATOR PROTEIN 1"/>
    <property type="match status" value="1"/>
</dbReference>
<dbReference type="Gene3D" id="3.40.50.2300">
    <property type="match status" value="1"/>
</dbReference>
<dbReference type="SMART" id="SM00448">
    <property type="entry name" value="REC"/>
    <property type="match status" value="1"/>
</dbReference>
<dbReference type="SUPFAM" id="SSF52172">
    <property type="entry name" value="CheY-like"/>
    <property type="match status" value="1"/>
</dbReference>
<keyword evidence="1 2" id="KW-0597">Phosphoprotein</keyword>
<keyword evidence="5" id="KW-1185">Reference proteome</keyword>
<dbReference type="InterPro" id="IPR001789">
    <property type="entry name" value="Sig_transdc_resp-reg_receiver"/>
</dbReference>
<dbReference type="Pfam" id="PF00072">
    <property type="entry name" value="Response_reg"/>
    <property type="match status" value="1"/>
</dbReference>
<dbReference type="PANTHER" id="PTHR44591:SF23">
    <property type="entry name" value="CHEY SUBFAMILY"/>
    <property type="match status" value="1"/>
</dbReference>
<feature type="modified residue" description="4-aspartylphosphate" evidence="2">
    <location>
        <position position="55"/>
    </location>
</feature>
<evidence type="ECO:0000256" key="2">
    <source>
        <dbReference type="PROSITE-ProRule" id="PRU00169"/>
    </source>
</evidence>
<dbReference type="GO" id="GO:0000160">
    <property type="term" value="P:phosphorelay signal transduction system"/>
    <property type="evidence" value="ECO:0007669"/>
    <property type="project" value="InterPro"/>
</dbReference>
<proteinExistence type="predicted"/>
<dbReference type="EMBL" id="JAAABI010000003">
    <property type="protein sequence ID" value="NAY92396.1"/>
    <property type="molecule type" value="Genomic_DNA"/>
</dbReference>
<evidence type="ECO:0000256" key="1">
    <source>
        <dbReference type="ARBA" id="ARBA00022553"/>
    </source>
</evidence>
<reference evidence="4" key="1">
    <citation type="submission" date="2020-01" db="EMBL/GenBank/DDBJ databases">
        <title>Muricauda ochracea sp. nov., isolated from a tidal flat of Garorim bay in Korea.</title>
        <authorList>
            <person name="Kim D."/>
            <person name="Yoo Y."/>
            <person name="Kim J.-J."/>
        </authorList>
    </citation>
    <scope>NUCLEOTIDE SEQUENCE</scope>
    <source>
        <strain evidence="4">JGD-17</strain>
    </source>
</reference>
<accession>A0A964WXQ9</accession>
<name>A0A964WXQ9_9FLAO</name>
<sequence>MTLTAIVIDDSPLQQMATCKLIENHPNIQLVDFFNDPIKGLAAVNSLRPDVLFLDIEMPELNGFDILNFIEYDCQVILNSTRSQFALHAFQYDHVKDYLVKPMNKSRFEKSIDKVLKNQVLEKSAKFATTEYVWIERLPKAS</sequence>
<evidence type="ECO:0000259" key="3">
    <source>
        <dbReference type="PROSITE" id="PS50110"/>
    </source>
</evidence>